<dbReference type="AlphaFoldDB" id="A0A2S4WEI8"/>
<dbReference type="CDD" id="cd03751">
    <property type="entry name" value="proteasome_alpha_type_3"/>
    <property type="match status" value="1"/>
</dbReference>
<reference evidence="9 10" key="1">
    <citation type="submission" date="2017-12" db="EMBL/GenBank/DDBJ databases">
        <title>Gene loss provides genomic basis for host adaptation in cereal stripe rust fungi.</title>
        <authorList>
            <person name="Xia C."/>
        </authorList>
    </citation>
    <scope>NUCLEOTIDE SEQUENCE [LARGE SCALE GENOMIC DNA]</scope>
    <source>
        <strain evidence="9 10">93TX-2</strain>
    </source>
</reference>
<evidence type="ECO:0000313" key="10">
    <source>
        <dbReference type="Proteomes" id="UP000238274"/>
    </source>
</evidence>
<proteinExistence type="inferred from homology"/>
<keyword evidence="10" id="KW-1185">Reference proteome</keyword>
<dbReference type="PROSITE" id="PS51475">
    <property type="entry name" value="PROTEASOME_ALPHA_2"/>
    <property type="match status" value="1"/>
</dbReference>
<evidence type="ECO:0000256" key="1">
    <source>
        <dbReference type="ARBA" id="ARBA00002000"/>
    </source>
</evidence>
<evidence type="ECO:0000313" key="9">
    <source>
        <dbReference type="EMBL" id="POW20163.1"/>
    </source>
</evidence>
<evidence type="ECO:0000256" key="2">
    <source>
        <dbReference type="ARBA" id="ARBA00004123"/>
    </source>
</evidence>
<dbReference type="InterPro" id="IPR029055">
    <property type="entry name" value="Ntn_hydrolases_N"/>
</dbReference>
<dbReference type="SUPFAM" id="SSF56235">
    <property type="entry name" value="N-terminal nucleophile aminohydrolases (Ntn hydrolases)"/>
    <property type="match status" value="1"/>
</dbReference>
<dbReference type="Gene3D" id="3.60.20.10">
    <property type="entry name" value="Glutamine Phosphoribosylpyrophosphate, subunit 1, domain 1"/>
    <property type="match status" value="1"/>
</dbReference>
<comment type="similarity">
    <text evidence="7">Belongs to the peptidase T1A family.</text>
</comment>
<evidence type="ECO:0000256" key="6">
    <source>
        <dbReference type="ARBA" id="ARBA00023242"/>
    </source>
</evidence>
<dbReference type="InterPro" id="IPR050115">
    <property type="entry name" value="Proteasome_alpha"/>
</dbReference>
<keyword evidence="6" id="KW-0539">Nucleus</keyword>
<dbReference type="FunFam" id="3.60.20.10:FF:000007">
    <property type="entry name" value="Proteasome subunit alpha type"/>
    <property type="match status" value="1"/>
</dbReference>
<dbReference type="GO" id="GO:0006511">
    <property type="term" value="P:ubiquitin-dependent protein catabolic process"/>
    <property type="evidence" value="ECO:0007669"/>
    <property type="project" value="InterPro"/>
</dbReference>
<reference evidence="10" key="3">
    <citation type="journal article" date="2018" name="Mol. Plant Microbe Interact.">
        <title>Genome sequence resources for the wheat stripe rust pathogen (Puccinia striiformis f. sp. tritici) and the barley stripe rust pathogen (Puccinia striiformis f. sp. hordei).</title>
        <authorList>
            <person name="Xia C."/>
            <person name="Wang M."/>
            <person name="Yin C."/>
            <person name="Cornejo O.E."/>
            <person name="Hulbert S.H."/>
            <person name="Chen X."/>
        </authorList>
    </citation>
    <scope>NUCLEOTIDE SEQUENCE [LARGE SCALE GENOMIC DNA]</scope>
    <source>
        <strain evidence="10">93TX-2</strain>
    </source>
</reference>
<keyword evidence="5 7" id="KW-0647">Proteasome</keyword>
<comment type="subcellular location">
    <subcellularLocation>
        <location evidence="3">Cytoplasm</location>
    </subcellularLocation>
    <subcellularLocation>
        <location evidence="2">Nucleus</location>
    </subcellularLocation>
</comment>
<dbReference type="SMART" id="SM00948">
    <property type="entry name" value="Proteasome_A_N"/>
    <property type="match status" value="1"/>
</dbReference>
<dbReference type="EMBL" id="PKSM01000037">
    <property type="protein sequence ID" value="POW20163.1"/>
    <property type="molecule type" value="Genomic_DNA"/>
</dbReference>
<dbReference type="GO" id="GO:0005634">
    <property type="term" value="C:nucleus"/>
    <property type="evidence" value="ECO:0007669"/>
    <property type="project" value="UniProtKB-SubCell"/>
</dbReference>
<dbReference type="GO" id="GO:0005737">
    <property type="term" value="C:cytoplasm"/>
    <property type="evidence" value="ECO:0007669"/>
    <property type="project" value="UniProtKB-SubCell"/>
</dbReference>
<evidence type="ECO:0000256" key="4">
    <source>
        <dbReference type="ARBA" id="ARBA00022490"/>
    </source>
</evidence>
<dbReference type="Proteomes" id="UP000238274">
    <property type="component" value="Unassembled WGS sequence"/>
</dbReference>
<protein>
    <recommendedName>
        <fullName evidence="8">Proteasome alpha-type subunits domain-containing protein</fullName>
    </recommendedName>
</protein>
<comment type="caution">
    <text evidence="9">The sequence shown here is derived from an EMBL/GenBank/DDBJ whole genome shotgun (WGS) entry which is preliminary data.</text>
</comment>
<evidence type="ECO:0000256" key="3">
    <source>
        <dbReference type="ARBA" id="ARBA00004496"/>
    </source>
</evidence>
<accession>A0A2S4WEI8</accession>
<dbReference type="InterPro" id="IPR000426">
    <property type="entry name" value="Proteasome_asu_N"/>
</dbReference>
<reference evidence="10" key="2">
    <citation type="journal article" date="2018" name="BMC Genomics">
        <title>Genomic insights into host adaptation between the wheat stripe rust pathogen (Puccinia striiformis f. sp. tritici) and the barley stripe rust pathogen (Puccinia striiformis f. sp. hordei).</title>
        <authorList>
            <person name="Xia C."/>
            <person name="Wang M."/>
            <person name="Yin C."/>
            <person name="Cornejo O.E."/>
            <person name="Hulbert S.H."/>
            <person name="Chen X."/>
        </authorList>
    </citation>
    <scope>NUCLEOTIDE SEQUENCE [LARGE SCALE GENOMIC DNA]</scope>
    <source>
        <strain evidence="10">93TX-2</strain>
    </source>
</reference>
<dbReference type="Pfam" id="PF00227">
    <property type="entry name" value="Proteasome"/>
    <property type="match status" value="1"/>
</dbReference>
<comment type="function">
    <text evidence="1">The proteasome is a multicatalytic proteinase complex which is characterized by its ability to cleave peptides with Arg, Phe, Tyr, Leu, and Glu adjacent to the leaving group at neutral or slightly basic pH. The proteasome has an ATP-dependent proteolytic activity.</text>
</comment>
<evidence type="ECO:0000256" key="5">
    <source>
        <dbReference type="ARBA" id="ARBA00022942"/>
    </source>
</evidence>
<feature type="domain" description="Proteasome alpha-type subunits" evidence="8">
    <location>
        <begin position="22"/>
        <end position="46"/>
    </location>
</feature>
<organism evidence="9 10">
    <name type="scientific">Puccinia striiformis</name>
    <dbReference type="NCBI Taxonomy" id="27350"/>
    <lineage>
        <taxon>Eukaryota</taxon>
        <taxon>Fungi</taxon>
        <taxon>Dikarya</taxon>
        <taxon>Basidiomycota</taxon>
        <taxon>Pucciniomycotina</taxon>
        <taxon>Pucciniomycetes</taxon>
        <taxon>Pucciniales</taxon>
        <taxon>Pucciniaceae</taxon>
        <taxon>Puccinia</taxon>
    </lineage>
</organism>
<name>A0A2S4WEI8_9BASI</name>
<dbReference type="GO" id="GO:0019773">
    <property type="term" value="C:proteasome core complex, alpha-subunit complex"/>
    <property type="evidence" value="ECO:0007669"/>
    <property type="project" value="UniProtKB-UniRule"/>
</dbReference>
<dbReference type="InterPro" id="IPR023332">
    <property type="entry name" value="Proteasome_alpha-type"/>
</dbReference>
<dbReference type="Pfam" id="PF10584">
    <property type="entry name" value="Proteasome_A_N"/>
    <property type="match status" value="1"/>
</dbReference>
<keyword evidence="4" id="KW-0963">Cytoplasm</keyword>
<dbReference type="InterPro" id="IPR001353">
    <property type="entry name" value="Proteasome_sua/b"/>
</dbReference>
<dbReference type="PANTHER" id="PTHR11599">
    <property type="entry name" value="PROTEASOME SUBUNIT ALPHA/BETA"/>
    <property type="match status" value="1"/>
</dbReference>
<dbReference type="VEuPathDB" id="FungiDB:PSHT_03874"/>
<evidence type="ECO:0000256" key="7">
    <source>
        <dbReference type="PROSITE-ProRule" id="PRU00808"/>
    </source>
</evidence>
<gene>
    <name evidence="9" type="ORF">PSHT_03874</name>
</gene>
<dbReference type="OrthoDB" id="40134at2759"/>
<dbReference type="VEuPathDB" id="FungiDB:PSTT_01969"/>
<evidence type="ECO:0000259" key="8">
    <source>
        <dbReference type="SMART" id="SM00948"/>
    </source>
</evidence>
<sequence>MAMADPQHTGKLKISLSKLECHQTDNYYFNSSPDGRIFQVEYANKAVENSGTVIGLKCKDGVILAVEKLVQSKLLVPGSNKRLRTVDLHVGLATAGLLADGRQLGHRATSEAASYKQNYNDPIPIQKLADRLGQLCQAYTLYGSVRPFGISALIAGIDKDGTSNLFCLEPSGVFWGYRGCAIGKGRTLARTEIEKLKLESMSAREAVEHAARIIHMVHDEVKDKDFELEISWISKSETNGKHLPVPKSIIEAAEIKAKESLSSEMED</sequence>